<dbReference type="EMBL" id="CAWUHD010000114">
    <property type="protein sequence ID" value="CAK7232694.1"/>
    <property type="molecule type" value="Genomic_DNA"/>
</dbReference>
<keyword evidence="1" id="KW-1133">Transmembrane helix</keyword>
<proteinExistence type="predicted"/>
<dbReference type="InterPro" id="IPR026749">
    <property type="entry name" value="Tmem135"/>
</dbReference>
<evidence type="ECO:0000256" key="1">
    <source>
        <dbReference type="SAM" id="Phobius"/>
    </source>
</evidence>
<feature type="transmembrane region" description="Helical" evidence="1">
    <location>
        <begin position="388"/>
        <end position="405"/>
    </location>
</feature>
<keyword evidence="1" id="KW-0812">Transmembrane</keyword>
<feature type="transmembrane region" description="Helical" evidence="1">
    <location>
        <begin position="457"/>
        <end position="480"/>
    </location>
</feature>
<keyword evidence="3" id="KW-1185">Reference proteome</keyword>
<protein>
    <recommendedName>
        <fullName evidence="4">Integral membrane protein</fullName>
    </recommendedName>
</protein>
<dbReference type="PANTHER" id="PTHR12459:SF15">
    <property type="entry name" value="TRANSMEMBRANE PROTEIN 135"/>
    <property type="match status" value="1"/>
</dbReference>
<accession>A0ABP0CND7</accession>
<keyword evidence="1" id="KW-0472">Membrane</keyword>
<evidence type="ECO:0000313" key="3">
    <source>
        <dbReference type="Proteomes" id="UP001642482"/>
    </source>
</evidence>
<evidence type="ECO:0000313" key="2">
    <source>
        <dbReference type="EMBL" id="CAK7232694.1"/>
    </source>
</evidence>
<evidence type="ECO:0008006" key="4">
    <source>
        <dbReference type="Google" id="ProtNLM"/>
    </source>
</evidence>
<reference evidence="2 3" key="1">
    <citation type="submission" date="2024-01" db="EMBL/GenBank/DDBJ databases">
        <authorList>
            <person name="Allen C."/>
            <person name="Tagirdzhanova G."/>
        </authorList>
    </citation>
    <scope>NUCLEOTIDE SEQUENCE [LARGE SCALE GENOMIC DNA]</scope>
</reference>
<feature type="transmembrane region" description="Helical" evidence="1">
    <location>
        <begin position="426"/>
        <end position="445"/>
    </location>
</feature>
<name>A0ABP0CND7_9PEZI</name>
<gene>
    <name evidence="2" type="ORF">SEUCBS140593_008347</name>
</gene>
<sequence length="551" mass="60742">MSVSAHPVATYATGRPSPAPRVFVLPTWSDVAQIPRRGHGSKVGIDQVIPSPLQPLVRAYLLGYASSVAPRLLTVLLTYFTAYHRQRRGLPLAHSEMASFAYVRGSMRRILRAGLEWRRFPTFCATLIGGSTLLEIPFRRLLAQCAPGLSLVARTRLSRWLASFVAAYGSLRLLQSKQTPGFTETVIVNPDTNSVHESTAEAEVENKAPHTKATAAKAVTPTAITIPYAGRTLDLTLFAVTRALDVIVGELWARRKARRVALSTWTGLEALVGRLTDPAIFATSSALVMWAWFYVPSRLPHAYNKWITSAAAVDSRLINALRLCRAGQLQYGKDLGPDARLLEDMARDYNWPLSWGDPAVTVPFPCTMVHMDCGPSCEYHALIRMLRSWRWSMATYLPLSLVLVLRKPYRNPRGVLRAIISAMRSSAFLGAFITLFFYGVCLARTRIGPLILGKSVAARQAIDSGLCTAVGCGLCGWSILVERASRRKDMGLFVAPRALATLLPRRYALDKQWRETLVFAASTAVVFTAIQENPKRVRGVMGGILKIVLVP</sequence>
<organism evidence="2 3">
    <name type="scientific">Sporothrix eucalyptigena</name>
    <dbReference type="NCBI Taxonomy" id="1812306"/>
    <lineage>
        <taxon>Eukaryota</taxon>
        <taxon>Fungi</taxon>
        <taxon>Dikarya</taxon>
        <taxon>Ascomycota</taxon>
        <taxon>Pezizomycotina</taxon>
        <taxon>Sordariomycetes</taxon>
        <taxon>Sordariomycetidae</taxon>
        <taxon>Ophiostomatales</taxon>
        <taxon>Ophiostomataceae</taxon>
        <taxon>Sporothrix</taxon>
    </lineage>
</organism>
<dbReference type="Proteomes" id="UP001642482">
    <property type="component" value="Unassembled WGS sequence"/>
</dbReference>
<dbReference type="PANTHER" id="PTHR12459">
    <property type="entry name" value="TRANSMEMBRANE PROTEIN 135-RELATED"/>
    <property type="match status" value="1"/>
</dbReference>
<comment type="caution">
    <text evidence="2">The sequence shown here is derived from an EMBL/GenBank/DDBJ whole genome shotgun (WGS) entry which is preliminary data.</text>
</comment>